<dbReference type="Proteomes" id="UP000701801">
    <property type="component" value="Unassembled WGS sequence"/>
</dbReference>
<keyword evidence="2" id="KW-1133">Transmembrane helix</keyword>
<keyword evidence="2" id="KW-0812">Transmembrane</keyword>
<gene>
    <name evidence="3" type="ORF">HYALB_00009838</name>
</gene>
<name>A0A9N9M1R2_9HELO</name>
<evidence type="ECO:0000313" key="3">
    <source>
        <dbReference type="EMBL" id="CAG8983742.1"/>
    </source>
</evidence>
<dbReference type="EMBL" id="CAJVRM010000737">
    <property type="protein sequence ID" value="CAG8983742.1"/>
    <property type="molecule type" value="Genomic_DNA"/>
</dbReference>
<dbReference type="OrthoDB" id="426293at2759"/>
<evidence type="ECO:0000313" key="4">
    <source>
        <dbReference type="Proteomes" id="UP000701801"/>
    </source>
</evidence>
<evidence type="ECO:0000256" key="2">
    <source>
        <dbReference type="SAM" id="Phobius"/>
    </source>
</evidence>
<feature type="region of interest" description="Disordered" evidence="1">
    <location>
        <begin position="54"/>
        <end position="77"/>
    </location>
</feature>
<dbReference type="AlphaFoldDB" id="A0A9N9M1R2"/>
<keyword evidence="4" id="KW-1185">Reference proteome</keyword>
<keyword evidence="2" id="KW-0472">Membrane</keyword>
<comment type="caution">
    <text evidence="3">The sequence shown here is derived from an EMBL/GenBank/DDBJ whole genome shotgun (WGS) entry which is preliminary data.</text>
</comment>
<protein>
    <submittedName>
        <fullName evidence="3">Uncharacterized protein</fullName>
    </submittedName>
</protein>
<reference evidence="3" key="1">
    <citation type="submission" date="2021-07" db="EMBL/GenBank/DDBJ databases">
        <authorList>
            <person name="Durling M."/>
        </authorList>
    </citation>
    <scope>NUCLEOTIDE SEQUENCE</scope>
</reference>
<proteinExistence type="predicted"/>
<organism evidence="3 4">
    <name type="scientific">Hymenoscyphus albidus</name>
    <dbReference type="NCBI Taxonomy" id="595503"/>
    <lineage>
        <taxon>Eukaryota</taxon>
        <taxon>Fungi</taxon>
        <taxon>Dikarya</taxon>
        <taxon>Ascomycota</taxon>
        <taxon>Pezizomycotina</taxon>
        <taxon>Leotiomycetes</taxon>
        <taxon>Helotiales</taxon>
        <taxon>Helotiaceae</taxon>
        <taxon>Hymenoscyphus</taxon>
    </lineage>
</organism>
<evidence type="ECO:0000256" key="1">
    <source>
        <dbReference type="SAM" id="MobiDB-lite"/>
    </source>
</evidence>
<sequence length="731" mass="83889">MSEVLSTEVASETSLAEIPTQQLVLKLLQELAARVGKLENADKAIEKCIVSVPSSEKDHQTEDSEFESTEATLSKPETFLEDPTAEEESQPNCCKGVCQIGGQDRAICVLVPYGSFYNGEFGEQMITKISDAFEPLKGTNWEIYESLQASGIADIPDDGRIQLVNFQNSPVITHKRIQKYGSEFQSKGGIFVVVDFDAYRNSVMYEYNAGVKVDVDYVDEVSHPFGNELLNRRTALSALRGNWRKASFRVAKIHQDRDRNVSLAPWRRLIIIEGLSVMKKDEFLSSDAFSPFCFPRGPHPVMDSYINGQSSYFNDNSNRRGFTFHFSWYKVGDSEELNLNLIKNSVWKHGFLRGGRREGAILHQEAFTIHAIKDTAHEVWTTLLLVPPRSIVHSTIEYHASYRGFPHAALQTNIAMFILWPMKNALQGWKSLYGYINAMLGTGEDIFDLETHDKLIFDDDLFSRSRTYFWMIHCLQESDNLIHLNVQTWNGYRNTALLPELRRIEGFDQKESVKYLQIFIKECDEIIKEFESLRNLLKDQMEKAIALRDGLFSASAVMESRASTRLGENVKLLTYVSIFYLPLSFCTSVWSTTDTFNYNNLAITMILVGVGTYMAVFNLNNIVKTVSKQYKKIRSLVLESMRKDESPVWKSTGGVFYRYELKASHENTKPSEWWILIYQMRSFRKLLVQYMRSSWKVSVQQVRASWESLKPKRREEVKDPLVTELETVVVE</sequence>
<feature type="transmembrane region" description="Helical" evidence="2">
    <location>
        <begin position="602"/>
        <end position="623"/>
    </location>
</feature>
<accession>A0A9N9M1R2</accession>